<dbReference type="Pfam" id="PF14144">
    <property type="entry name" value="DOG1"/>
    <property type="match status" value="1"/>
</dbReference>
<reference evidence="3" key="1">
    <citation type="journal article" date="2016" name="Nat. Genet.">
        <title>A high-quality carrot genome assembly provides new insights into carotenoid accumulation and asterid genome evolution.</title>
        <authorList>
            <person name="Iorizzo M."/>
            <person name="Ellison S."/>
            <person name="Senalik D."/>
            <person name="Zeng P."/>
            <person name="Satapoomin P."/>
            <person name="Huang J."/>
            <person name="Bowman M."/>
            <person name="Iovene M."/>
            <person name="Sanseverino W."/>
            <person name="Cavagnaro P."/>
            <person name="Yildiz M."/>
            <person name="Macko-Podgorni A."/>
            <person name="Moranska E."/>
            <person name="Grzebelus E."/>
            <person name="Grzebelus D."/>
            <person name="Ashrafi H."/>
            <person name="Zheng Z."/>
            <person name="Cheng S."/>
            <person name="Spooner D."/>
            <person name="Van Deynze A."/>
            <person name="Simon P."/>
        </authorList>
    </citation>
    <scope>NUCLEOTIDE SEQUENCE [LARGE SCALE GENOMIC DNA]</scope>
    <source>
        <tissue evidence="3">Leaf</tissue>
    </source>
</reference>
<protein>
    <recommendedName>
        <fullName evidence="2">DOG1 domain-containing protein</fullName>
    </recommendedName>
</protein>
<dbReference type="InterPro" id="IPR025422">
    <property type="entry name" value="TGA_domain"/>
</dbReference>
<accession>A0A162A504</accession>
<evidence type="ECO:0000313" key="5">
    <source>
        <dbReference type="Proteomes" id="UP000077755"/>
    </source>
</evidence>
<dbReference type="OrthoDB" id="781635at2759"/>
<evidence type="ECO:0000256" key="1">
    <source>
        <dbReference type="SAM" id="Coils"/>
    </source>
</evidence>
<dbReference type="OMA" id="CPPWFTS"/>
<dbReference type="GO" id="GO:0006351">
    <property type="term" value="P:DNA-templated transcription"/>
    <property type="evidence" value="ECO:0007669"/>
    <property type="project" value="InterPro"/>
</dbReference>
<dbReference type="PANTHER" id="PTHR46354">
    <property type="entry name" value="DOG1 DOMAIN-CONTAINING PROTEIN"/>
    <property type="match status" value="1"/>
</dbReference>
<dbReference type="STRING" id="79200.A0A162A504"/>
<dbReference type="Proteomes" id="UP000077755">
    <property type="component" value="Chromosome 5"/>
</dbReference>
<dbReference type="Gramene" id="KZM95450">
    <property type="protein sequence ID" value="KZM95450"/>
    <property type="gene ID" value="DCAR_018692"/>
</dbReference>
<gene>
    <name evidence="3" type="ORF">DCAR_018692</name>
    <name evidence="4" type="ORF">DCAR_0521392</name>
</gene>
<organism evidence="3">
    <name type="scientific">Daucus carota subsp. sativus</name>
    <name type="common">Carrot</name>
    <dbReference type="NCBI Taxonomy" id="79200"/>
    <lineage>
        <taxon>Eukaryota</taxon>
        <taxon>Viridiplantae</taxon>
        <taxon>Streptophyta</taxon>
        <taxon>Embryophyta</taxon>
        <taxon>Tracheophyta</taxon>
        <taxon>Spermatophyta</taxon>
        <taxon>Magnoliopsida</taxon>
        <taxon>eudicotyledons</taxon>
        <taxon>Gunneridae</taxon>
        <taxon>Pentapetalae</taxon>
        <taxon>asterids</taxon>
        <taxon>campanulids</taxon>
        <taxon>Apiales</taxon>
        <taxon>Apiaceae</taxon>
        <taxon>Apioideae</taxon>
        <taxon>Scandiceae</taxon>
        <taxon>Daucinae</taxon>
        <taxon>Daucus</taxon>
        <taxon>Daucus sect. Daucus</taxon>
    </lineage>
</organism>
<evidence type="ECO:0000313" key="4">
    <source>
        <dbReference type="EMBL" id="WOH02005.1"/>
    </source>
</evidence>
<dbReference type="PROSITE" id="PS51806">
    <property type="entry name" value="DOG1"/>
    <property type="match status" value="1"/>
</dbReference>
<sequence length="240" mass="27420">MSSKHSPSGSSSNNISCSRDFEIFLQGWLLRQHRFHELLQTTLQNIEDHKEDDLNVLVSKVLSHYHQYYERKSEMATHNVFLVFSPPWFTPFEKTFFWVGGFRPSLAFKVLETVINGEELTEQQRQRLDMLKDDLAREEADVAREMASTQEKVATDQAVMEAVKKMENRIDGEIVEMDAILRGLRSGMEIVLSCADSLRVATAGKVTQILNPVQCIKFLAAVTKLQLRIRTKGMQLIGSN</sequence>
<dbReference type="EMBL" id="LNRQ01000005">
    <property type="protein sequence ID" value="KZM95450.1"/>
    <property type="molecule type" value="Genomic_DNA"/>
</dbReference>
<evidence type="ECO:0000313" key="3">
    <source>
        <dbReference type="EMBL" id="KZM95450.1"/>
    </source>
</evidence>
<evidence type="ECO:0000259" key="2">
    <source>
        <dbReference type="PROSITE" id="PS51806"/>
    </source>
</evidence>
<name>A0A162A504_DAUCS</name>
<keyword evidence="1" id="KW-0175">Coiled coil</keyword>
<feature type="coiled-coil region" evidence="1">
    <location>
        <begin position="121"/>
        <end position="152"/>
    </location>
</feature>
<feature type="domain" description="DOG1" evidence="2">
    <location>
        <begin position="18"/>
        <end position="239"/>
    </location>
</feature>
<dbReference type="PANTHER" id="PTHR46354:SF13">
    <property type="entry name" value="PROTEIN DOG1-LIKE 4"/>
    <property type="match status" value="1"/>
</dbReference>
<proteinExistence type="predicted"/>
<dbReference type="AlphaFoldDB" id="A0A162A504"/>
<dbReference type="GO" id="GO:0043565">
    <property type="term" value="F:sequence-specific DNA binding"/>
    <property type="evidence" value="ECO:0007669"/>
    <property type="project" value="InterPro"/>
</dbReference>
<dbReference type="EMBL" id="CP093347">
    <property type="protein sequence ID" value="WOH02005.1"/>
    <property type="molecule type" value="Genomic_DNA"/>
</dbReference>
<dbReference type="KEGG" id="dcr:108222133"/>
<reference evidence="4" key="2">
    <citation type="submission" date="2022-03" db="EMBL/GenBank/DDBJ databases">
        <title>Draft title - Genomic analysis of global carrot germplasm unveils the trajectory of domestication and the origin of high carotenoid orange carrot.</title>
        <authorList>
            <person name="Iorizzo M."/>
            <person name="Ellison S."/>
            <person name="Senalik D."/>
            <person name="Macko-Podgorni A."/>
            <person name="Grzebelus D."/>
            <person name="Bostan H."/>
            <person name="Rolling W."/>
            <person name="Curaba J."/>
            <person name="Simon P."/>
        </authorList>
    </citation>
    <scope>NUCLEOTIDE SEQUENCE</scope>
    <source>
        <tissue evidence="4">Leaf</tissue>
    </source>
</reference>
<keyword evidence="5" id="KW-1185">Reference proteome</keyword>
<dbReference type="InterPro" id="IPR051886">
    <property type="entry name" value="Seed_Dev/Stress_Resp_Reg"/>
</dbReference>